<keyword evidence="2" id="KW-1185">Reference proteome</keyword>
<evidence type="ECO:0000313" key="2">
    <source>
        <dbReference type="Proteomes" id="UP000789901"/>
    </source>
</evidence>
<protein>
    <submittedName>
        <fullName evidence="1">44113_t:CDS:1</fullName>
    </submittedName>
</protein>
<gene>
    <name evidence="1" type="ORF">GMARGA_LOCUS15352</name>
</gene>
<proteinExistence type="predicted"/>
<dbReference type="Proteomes" id="UP000789901">
    <property type="component" value="Unassembled WGS sequence"/>
</dbReference>
<name>A0ABN7V7L6_GIGMA</name>
<evidence type="ECO:0000313" key="1">
    <source>
        <dbReference type="EMBL" id="CAG8740760.1"/>
    </source>
</evidence>
<organism evidence="1 2">
    <name type="scientific">Gigaspora margarita</name>
    <dbReference type="NCBI Taxonomy" id="4874"/>
    <lineage>
        <taxon>Eukaryota</taxon>
        <taxon>Fungi</taxon>
        <taxon>Fungi incertae sedis</taxon>
        <taxon>Mucoromycota</taxon>
        <taxon>Glomeromycotina</taxon>
        <taxon>Glomeromycetes</taxon>
        <taxon>Diversisporales</taxon>
        <taxon>Gigasporaceae</taxon>
        <taxon>Gigaspora</taxon>
    </lineage>
</organism>
<accession>A0ABN7V7L6</accession>
<sequence length="182" mass="21276">MLAEEVVKDLYKREKEEIIRDEENSYDKVLQELLSICTALSWEKVWMQLSNSTEKTDKDEEDKIWRKDKIIVSASRLKKIFQITEFRGMVKKKEDKAIAEIDNASCKDLRKTVYLEVDLPGAGTPVIVPKDQSCKQENELEVLLKEVSTECNTLYKNWYLKRRNPSKNSEVGLILEKAKMKK</sequence>
<comment type="caution">
    <text evidence="1">The sequence shown here is derived from an EMBL/GenBank/DDBJ whole genome shotgun (WGS) entry which is preliminary data.</text>
</comment>
<dbReference type="EMBL" id="CAJVQB010010533">
    <property type="protein sequence ID" value="CAG8740760.1"/>
    <property type="molecule type" value="Genomic_DNA"/>
</dbReference>
<reference evidence="1 2" key="1">
    <citation type="submission" date="2021-06" db="EMBL/GenBank/DDBJ databases">
        <authorList>
            <person name="Kallberg Y."/>
            <person name="Tangrot J."/>
            <person name="Rosling A."/>
        </authorList>
    </citation>
    <scope>NUCLEOTIDE SEQUENCE [LARGE SCALE GENOMIC DNA]</scope>
    <source>
        <strain evidence="1 2">120-4 pot B 10/14</strain>
    </source>
</reference>